<keyword evidence="2" id="KW-1185">Reference proteome</keyword>
<protein>
    <submittedName>
        <fullName evidence="1">2846_t:CDS:1</fullName>
    </submittedName>
</protein>
<organism evidence="1 2">
    <name type="scientific">Racocetra persica</name>
    <dbReference type="NCBI Taxonomy" id="160502"/>
    <lineage>
        <taxon>Eukaryota</taxon>
        <taxon>Fungi</taxon>
        <taxon>Fungi incertae sedis</taxon>
        <taxon>Mucoromycota</taxon>
        <taxon>Glomeromycotina</taxon>
        <taxon>Glomeromycetes</taxon>
        <taxon>Diversisporales</taxon>
        <taxon>Gigasporaceae</taxon>
        <taxon>Racocetra</taxon>
    </lineage>
</organism>
<proteinExistence type="predicted"/>
<reference evidence="1" key="1">
    <citation type="submission" date="2021-06" db="EMBL/GenBank/DDBJ databases">
        <authorList>
            <person name="Kallberg Y."/>
            <person name="Tangrot J."/>
            <person name="Rosling A."/>
        </authorList>
    </citation>
    <scope>NUCLEOTIDE SEQUENCE</scope>
    <source>
        <strain evidence="1">MA461A</strain>
    </source>
</reference>
<dbReference type="Proteomes" id="UP000789920">
    <property type="component" value="Unassembled WGS sequence"/>
</dbReference>
<dbReference type="EMBL" id="CAJVQC010021149">
    <property type="protein sequence ID" value="CAG8711977.1"/>
    <property type="molecule type" value="Genomic_DNA"/>
</dbReference>
<comment type="caution">
    <text evidence="1">The sequence shown here is derived from an EMBL/GenBank/DDBJ whole genome shotgun (WGS) entry which is preliminary data.</text>
</comment>
<evidence type="ECO:0000313" key="1">
    <source>
        <dbReference type="EMBL" id="CAG8711977.1"/>
    </source>
</evidence>
<accession>A0ACA9PJG3</accession>
<evidence type="ECO:0000313" key="2">
    <source>
        <dbReference type="Proteomes" id="UP000789920"/>
    </source>
</evidence>
<name>A0ACA9PJG3_9GLOM</name>
<sequence length="47" mass="5290">MTDAMDTSEDVSSTDRNKINSSKKEPIIDDEGFQLIVTDCYIYTGEL</sequence>
<gene>
    <name evidence="1" type="ORF">RPERSI_LOCUS10604</name>
</gene>